<dbReference type="GO" id="GO:0016757">
    <property type="term" value="F:glycosyltransferase activity"/>
    <property type="evidence" value="ECO:0007669"/>
    <property type="project" value="InterPro"/>
</dbReference>
<dbReference type="Proteomes" id="UP000268973">
    <property type="component" value="Unassembled WGS sequence"/>
</dbReference>
<dbReference type="OrthoDB" id="9775208at2"/>
<dbReference type="InterPro" id="IPR028098">
    <property type="entry name" value="Glyco_trans_4-like_N"/>
</dbReference>
<dbReference type="SUPFAM" id="SSF53756">
    <property type="entry name" value="UDP-Glycosyltransferase/glycogen phosphorylase"/>
    <property type="match status" value="1"/>
</dbReference>
<keyword evidence="3" id="KW-0808">Transferase</keyword>
<dbReference type="EMBL" id="RXZH01000002">
    <property type="protein sequence ID" value="RTZ16798.1"/>
    <property type="molecule type" value="Genomic_DNA"/>
</dbReference>
<dbReference type="Gene3D" id="3.40.50.2000">
    <property type="entry name" value="Glycogen Phosphorylase B"/>
    <property type="match status" value="2"/>
</dbReference>
<feature type="domain" description="Glycosyltransferase subfamily 4-like N-terminal" evidence="2">
    <location>
        <begin position="17"/>
        <end position="173"/>
    </location>
</feature>
<dbReference type="RefSeq" id="WP_126573820.1">
    <property type="nucleotide sequence ID" value="NZ_RXZH01000002.1"/>
</dbReference>
<dbReference type="PANTHER" id="PTHR12526">
    <property type="entry name" value="GLYCOSYLTRANSFERASE"/>
    <property type="match status" value="1"/>
</dbReference>
<feature type="domain" description="Glycosyl transferase family 1" evidence="1">
    <location>
        <begin position="184"/>
        <end position="339"/>
    </location>
</feature>
<comment type="caution">
    <text evidence="3">The sequence shown here is derived from an EMBL/GenBank/DDBJ whole genome shotgun (WGS) entry which is preliminary data.</text>
</comment>
<evidence type="ECO:0000259" key="2">
    <source>
        <dbReference type="Pfam" id="PF13439"/>
    </source>
</evidence>
<reference evidence="3 4" key="1">
    <citation type="submission" date="2018-12" db="EMBL/GenBank/DDBJ databases">
        <title>Vibrio sp. isolated from China Sea.</title>
        <authorList>
            <person name="Li Y."/>
        </authorList>
    </citation>
    <scope>NUCLEOTIDE SEQUENCE [LARGE SCALE GENOMIC DNA]</scope>
    <source>
        <strain evidence="3 4">BEI207</strain>
    </source>
</reference>
<organism evidence="3 4">
    <name type="scientific">Vibrio aquaticus</name>
    <dbReference type="NCBI Taxonomy" id="2496559"/>
    <lineage>
        <taxon>Bacteria</taxon>
        <taxon>Pseudomonadati</taxon>
        <taxon>Pseudomonadota</taxon>
        <taxon>Gammaproteobacteria</taxon>
        <taxon>Vibrionales</taxon>
        <taxon>Vibrionaceae</taxon>
        <taxon>Vibrio</taxon>
    </lineage>
</organism>
<evidence type="ECO:0000259" key="1">
    <source>
        <dbReference type="Pfam" id="PF00534"/>
    </source>
</evidence>
<evidence type="ECO:0000313" key="3">
    <source>
        <dbReference type="EMBL" id="RTZ16798.1"/>
    </source>
</evidence>
<accession>A0A3S0N6J5</accession>
<dbReference type="InterPro" id="IPR001296">
    <property type="entry name" value="Glyco_trans_1"/>
</dbReference>
<dbReference type="Pfam" id="PF13439">
    <property type="entry name" value="Glyco_transf_4"/>
    <property type="match status" value="1"/>
</dbReference>
<sequence>MMQGTTTIHVVQHLSPGGLEALALNMLQFSSPTNQVMIVSLEGNKEAAIKQWPRLAQVEKQLIFLNKPSGYSLNTLSKLYQLFVMLKPNVVHTHHIGPILYGSIAARLANVKHRIHTEHDAWHLSNPKHRFLQDLALKLGKPRLVADASLVRDQIKQYFTHQSVTVIKNGIDSASFKPGSQILARQSLGLATSPKFIGTAGRLEQVKGHDILINALCFLPNNIQLVIAGDGSQREALQQQARQLGLNHRVTFLGLVNDMPKFYQSLDLFCLPSRSEGFPLSTLEAQSCGIATVATDVGATKETLCPKTGQLAPAENPKLLSKALRKALSSAYQESPREFIVKNNDIRNMVLAYEALTEEKCA</sequence>
<dbReference type="AlphaFoldDB" id="A0A3S0N6J5"/>
<proteinExistence type="predicted"/>
<gene>
    <name evidence="3" type="ORF">EJ063_08385</name>
</gene>
<evidence type="ECO:0000313" key="4">
    <source>
        <dbReference type="Proteomes" id="UP000268973"/>
    </source>
</evidence>
<dbReference type="GO" id="GO:1901135">
    <property type="term" value="P:carbohydrate derivative metabolic process"/>
    <property type="evidence" value="ECO:0007669"/>
    <property type="project" value="UniProtKB-ARBA"/>
</dbReference>
<name>A0A3S0N6J5_9VIBR</name>
<dbReference type="Pfam" id="PF00534">
    <property type="entry name" value="Glycos_transf_1"/>
    <property type="match status" value="1"/>
</dbReference>
<keyword evidence="4" id="KW-1185">Reference proteome</keyword>
<protein>
    <submittedName>
        <fullName evidence="3">Glycosyltransferase</fullName>
    </submittedName>
</protein>